<dbReference type="Proteomes" id="UP001232148">
    <property type="component" value="Unassembled WGS sequence"/>
</dbReference>
<keyword evidence="1" id="KW-0472">Membrane</keyword>
<evidence type="ECO:0000313" key="2">
    <source>
        <dbReference type="EMBL" id="KAK2027079.1"/>
    </source>
</evidence>
<dbReference type="EMBL" id="MU842902">
    <property type="protein sequence ID" value="KAK2027079.1"/>
    <property type="molecule type" value="Genomic_DNA"/>
</dbReference>
<sequence length="205" mass="22381">MCAPSHPPGGDDELNPSVHIQALCFTRRAPELADEGGGGEKHLLETLLNGCVVERVTRWLRVRESTNRWGFPRHGLAIIIVIIIILSILFPLFPFPPSGSRALDRHLRQSLPGSGRVIRRRDTRGGPMSSSRVAVYLIRPCQLSKLKPRIGFDRQAESRCVADGGPPGGRLCCVCLPTSTSSRQYVVLSLSEPISGSLQPTMNPA</sequence>
<keyword evidence="1" id="KW-0812">Transmembrane</keyword>
<keyword evidence="3" id="KW-1185">Reference proteome</keyword>
<comment type="caution">
    <text evidence="2">The sequence shown here is derived from an EMBL/GenBank/DDBJ whole genome shotgun (WGS) entry which is preliminary data.</text>
</comment>
<evidence type="ECO:0000256" key="1">
    <source>
        <dbReference type="SAM" id="Phobius"/>
    </source>
</evidence>
<reference evidence="2" key="1">
    <citation type="submission" date="2021-06" db="EMBL/GenBank/DDBJ databases">
        <title>Comparative genomics, transcriptomics and evolutionary studies reveal genomic signatures of adaptation to plant cell wall in hemibiotrophic fungi.</title>
        <authorList>
            <consortium name="DOE Joint Genome Institute"/>
            <person name="Baroncelli R."/>
            <person name="Diaz J.F."/>
            <person name="Benocci T."/>
            <person name="Peng M."/>
            <person name="Battaglia E."/>
            <person name="Haridas S."/>
            <person name="Andreopoulos W."/>
            <person name="Labutti K."/>
            <person name="Pangilinan J."/>
            <person name="Floch G.L."/>
            <person name="Makela M.R."/>
            <person name="Henrissat B."/>
            <person name="Grigoriev I.V."/>
            <person name="Crouch J.A."/>
            <person name="De Vries R.P."/>
            <person name="Sukno S.A."/>
            <person name="Thon M.R."/>
        </authorList>
    </citation>
    <scope>NUCLEOTIDE SEQUENCE</scope>
    <source>
        <strain evidence="2">MAFF235873</strain>
    </source>
</reference>
<protein>
    <submittedName>
        <fullName evidence="2">Uncharacterized protein</fullName>
    </submittedName>
</protein>
<evidence type="ECO:0000313" key="3">
    <source>
        <dbReference type="Proteomes" id="UP001232148"/>
    </source>
</evidence>
<gene>
    <name evidence="2" type="ORF">LX32DRAFT_456710</name>
</gene>
<accession>A0AAD9HFQ8</accession>
<keyword evidence="1" id="KW-1133">Transmembrane helix</keyword>
<name>A0AAD9HFQ8_9PEZI</name>
<feature type="transmembrane region" description="Helical" evidence="1">
    <location>
        <begin position="75"/>
        <end position="95"/>
    </location>
</feature>
<proteinExistence type="predicted"/>
<organism evidence="2 3">
    <name type="scientific">Colletotrichum zoysiae</name>
    <dbReference type="NCBI Taxonomy" id="1216348"/>
    <lineage>
        <taxon>Eukaryota</taxon>
        <taxon>Fungi</taxon>
        <taxon>Dikarya</taxon>
        <taxon>Ascomycota</taxon>
        <taxon>Pezizomycotina</taxon>
        <taxon>Sordariomycetes</taxon>
        <taxon>Hypocreomycetidae</taxon>
        <taxon>Glomerellales</taxon>
        <taxon>Glomerellaceae</taxon>
        <taxon>Colletotrichum</taxon>
        <taxon>Colletotrichum graminicola species complex</taxon>
    </lineage>
</organism>
<dbReference type="AlphaFoldDB" id="A0AAD9HFQ8"/>